<dbReference type="GO" id="GO:0016787">
    <property type="term" value="F:hydrolase activity"/>
    <property type="evidence" value="ECO:0007669"/>
    <property type="project" value="UniProtKB-KW"/>
</dbReference>
<evidence type="ECO:0000259" key="2">
    <source>
        <dbReference type="Pfam" id="PF02517"/>
    </source>
</evidence>
<keyword evidence="1" id="KW-0472">Membrane</keyword>
<keyword evidence="1" id="KW-1133">Transmembrane helix</keyword>
<dbReference type="RefSeq" id="WP_349188906.1">
    <property type="nucleotide sequence ID" value="NZ_JBBNPP010000011.1"/>
</dbReference>
<keyword evidence="1" id="KW-0812">Transmembrane</keyword>
<feature type="domain" description="CAAX prenyl protease 2/Lysostaphin resistance protein A-like" evidence="2">
    <location>
        <begin position="120"/>
        <end position="215"/>
    </location>
</feature>
<feature type="transmembrane region" description="Helical" evidence="1">
    <location>
        <begin position="42"/>
        <end position="64"/>
    </location>
</feature>
<feature type="transmembrane region" description="Helical" evidence="1">
    <location>
        <begin position="76"/>
        <end position="102"/>
    </location>
</feature>
<feature type="transmembrane region" description="Helical" evidence="1">
    <location>
        <begin position="122"/>
        <end position="144"/>
    </location>
</feature>
<dbReference type="EC" id="3.4.-.-" evidence="3"/>
<dbReference type="InterPro" id="IPR003675">
    <property type="entry name" value="Rce1/LyrA-like_dom"/>
</dbReference>
<name>A0ABV1J1J9_9FIRM</name>
<organism evidence="3 4">
    <name type="scientific">Peptoniphilus senegalensis</name>
    <dbReference type="NCBI Taxonomy" id="1465757"/>
    <lineage>
        <taxon>Bacteria</taxon>
        <taxon>Bacillati</taxon>
        <taxon>Bacillota</taxon>
        <taxon>Tissierellia</taxon>
        <taxon>Tissierellales</taxon>
        <taxon>Peptoniphilaceae</taxon>
        <taxon>Peptoniphilus</taxon>
    </lineage>
</organism>
<reference evidence="3 4" key="1">
    <citation type="submission" date="2024-04" db="EMBL/GenBank/DDBJ databases">
        <title>Human intestinal bacterial collection.</title>
        <authorList>
            <person name="Pauvert C."/>
            <person name="Hitch T.C.A."/>
            <person name="Clavel T."/>
        </authorList>
    </citation>
    <scope>NUCLEOTIDE SEQUENCE [LARGE SCALE GENOMIC DNA]</scope>
    <source>
        <strain evidence="3 4">CLA-SR-H019</strain>
    </source>
</reference>
<feature type="transmembrane region" description="Helical" evidence="1">
    <location>
        <begin position="156"/>
        <end position="173"/>
    </location>
</feature>
<gene>
    <name evidence="3" type="ORF">AAA073_06245</name>
</gene>
<evidence type="ECO:0000256" key="1">
    <source>
        <dbReference type="SAM" id="Phobius"/>
    </source>
</evidence>
<dbReference type="Pfam" id="PF02517">
    <property type="entry name" value="Rce1-like"/>
    <property type="match status" value="1"/>
</dbReference>
<evidence type="ECO:0000313" key="4">
    <source>
        <dbReference type="Proteomes" id="UP001491691"/>
    </source>
</evidence>
<dbReference type="Proteomes" id="UP001491691">
    <property type="component" value="Unassembled WGS sequence"/>
</dbReference>
<evidence type="ECO:0000313" key="3">
    <source>
        <dbReference type="EMBL" id="MEQ3347033.1"/>
    </source>
</evidence>
<dbReference type="EMBL" id="JBBNPP010000011">
    <property type="protein sequence ID" value="MEQ3347033.1"/>
    <property type="molecule type" value="Genomic_DNA"/>
</dbReference>
<keyword evidence="3" id="KW-0378">Hydrolase</keyword>
<comment type="caution">
    <text evidence="3">The sequence shown here is derived from an EMBL/GenBank/DDBJ whole genome shotgun (WGS) entry which is preliminary data.</text>
</comment>
<proteinExistence type="predicted"/>
<feature type="transmembrane region" description="Helical" evidence="1">
    <location>
        <begin position="12"/>
        <end position="36"/>
    </location>
</feature>
<keyword evidence="4" id="KW-1185">Reference proteome</keyword>
<sequence length="229" mass="25953">MKRDYPKIEAKTWRWLLAFVISIASFYGVSLLFYLFNIRNEIVGATAVSSLCLLSLLIVDRNFIFKIFLPFRMKDLLYLIIGLGFSIVAVVISSIVVTNLGIEGSTNPIFDVLTPDNFKSFFVSTLIQFIAEEIIFIIPFLFVINKVKSENKFLKTTLAIIVSSVIFGAMHLSTYNFNILQAVLIISIIRTGLTMSYVLSKNLSVTYLIHIIYDWSLIGIYMTAGQMIK</sequence>
<feature type="transmembrane region" description="Helical" evidence="1">
    <location>
        <begin position="179"/>
        <end position="200"/>
    </location>
</feature>
<feature type="transmembrane region" description="Helical" evidence="1">
    <location>
        <begin position="207"/>
        <end position="228"/>
    </location>
</feature>
<accession>A0ABV1J1J9</accession>
<protein>
    <submittedName>
        <fullName evidence="3">CPBP family intramembrane glutamic endopeptidase</fullName>
        <ecNumber evidence="3">3.4.-.-</ecNumber>
    </submittedName>
</protein>